<dbReference type="OrthoDB" id="2906425at2759"/>
<dbReference type="InterPro" id="IPR002575">
    <property type="entry name" value="Aminoglycoside_PTrfase"/>
</dbReference>
<dbReference type="Proteomes" id="UP000799772">
    <property type="component" value="Unassembled WGS sequence"/>
</dbReference>
<dbReference type="EMBL" id="ML978123">
    <property type="protein sequence ID" value="KAF2101986.1"/>
    <property type="molecule type" value="Genomic_DNA"/>
</dbReference>
<reference evidence="2" key="1">
    <citation type="journal article" date="2020" name="Stud. Mycol.">
        <title>101 Dothideomycetes genomes: a test case for predicting lifestyles and emergence of pathogens.</title>
        <authorList>
            <person name="Haridas S."/>
            <person name="Albert R."/>
            <person name="Binder M."/>
            <person name="Bloem J."/>
            <person name="Labutti K."/>
            <person name="Salamov A."/>
            <person name="Andreopoulos B."/>
            <person name="Baker S."/>
            <person name="Barry K."/>
            <person name="Bills G."/>
            <person name="Bluhm B."/>
            <person name="Cannon C."/>
            <person name="Castanera R."/>
            <person name="Culley D."/>
            <person name="Daum C."/>
            <person name="Ezra D."/>
            <person name="Gonzalez J."/>
            <person name="Henrissat B."/>
            <person name="Kuo A."/>
            <person name="Liang C."/>
            <person name="Lipzen A."/>
            <person name="Lutzoni F."/>
            <person name="Magnuson J."/>
            <person name="Mondo S."/>
            <person name="Nolan M."/>
            <person name="Ohm R."/>
            <person name="Pangilinan J."/>
            <person name="Park H.-J."/>
            <person name="Ramirez L."/>
            <person name="Alfaro M."/>
            <person name="Sun H."/>
            <person name="Tritt A."/>
            <person name="Yoshinaga Y."/>
            <person name="Zwiers L.-H."/>
            <person name="Turgeon B."/>
            <person name="Goodwin S."/>
            <person name="Spatafora J."/>
            <person name="Crous P."/>
            <person name="Grigoriev I."/>
        </authorList>
    </citation>
    <scope>NUCLEOTIDE SEQUENCE</scope>
    <source>
        <strain evidence="2">CBS 133067</strain>
    </source>
</reference>
<dbReference type="SUPFAM" id="SSF56112">
    <property type="entry name" value="Protein kinase-like (PK-like)"/>
    <property type="match status" value="1"/>
</dbReference>
<keyword evidence="2" id="KW-0418">Kinase</keyword>
<accession>A0A9P4IPQ0</accession>
<feature type="domain" description="Aminoglycoside phosphotransferase" evidence="1">
    <location>
        <begin position="55"/>
        <end position="249"/>
    </location>
</feature>
<dbReference type="InterPro" id="IPR051678">
    <property type="entry name" value="AGP_Transferase"/>
</dbReference>
<evidence type="ECO:0000313" key="3">
    <source>
        <dbReference type="Proteomes" id="UP000799772"/>
    </source>
</evidence>
<dbReference type="PANTHER" id="PTHR21310:SF55">
    <property type="entry name" value="AMINOGLYCOSIDE PHOSPHOTRANSFERASE DOMAIN-CONTAINING PROTEIN"/>
    <property type="match status" value="1"/>
</dbReference>
<evidence type="ECO:0000259" key="1">
    <source>
        <dbReference type="Pfam" id="PF01636"/>
    </source>
</evidence>
<proteinExistence type="predicted"/>
<feature type="non-terminal residue" evidence="2">
    <location>
        <position position="1"/>
    </location>
</feature>
<dbReference type="PANTHER" id="PTHR21310">
    <property type="entry name" value="AMINOGLYCOSIDE PHOSPHOTRANSFERASE-RELATED-RELATED"/>
    <property type="match status" value="1"/>
</dbReference>
<keyword evidence="3" id="KW-1185">Reference proteome</keyword>
<comment type="caution">
    <text evidence="2">The sequence shown here is derived from an EMBL/GenBank/DDBJ whole genome shotgun (WGS) entry which is preliminary data.</text>
</comment>
<evidence type="ECO:0000313" key="2">
    <source>
        <dbReference type="EMBL" id="KAF2101986.1"/>
    </source>
</evidence>
<keyword evidence="2" id="KW-0808">Transferase</keyword>
<gene>
    <name evidence="2" type="ORF">NA57DRAFT_33671</name>
</gene>
<dbReference type="AlphaFoldDB" id="A0A9P4IPQ0"/>
<organism evidence="2 3">
    <name type="scientific">Rhizodiscina lignyota</name>
    <dbReference type="NCBI Taxonomy" id="1504668"/>
    <lineage>
        <taxon>Eukaryota</taxon>
        <taxon>Fungi</taxon>
        <taxon>Dikarya</taxon>
        <taxon>Ascomycota</taxon>
        <taxon>Pezizomycotina</taxon>
        <taxon>Dothideomycetes</taxon>
        <taxon>Pleosporomycetidae</taxon>
        <taxon>Aulographales</taxon>
        <taxon>Rhizodiscinaceae</taxon>
        <taxon>Rhizodiscina</taxon>
    </lineage>
</organism>
<sequence length="357" mass="41603">LCRNCGWNEYIDNSGGYTSRVKVHHTRWNMAIWSIGPNWMLRDEPNDCTLANDCDAMEFLHSQNTTIPVPKIQRLSSRTETFQFTLMARAQGEPLHKVWDSYTKEERQSVAKQLGGYIRQWRQFTAPRAQKVNGERLDDLLIGSCKGRIPSCKKIGYTTEEWLEDLTPELRQGLTILARLDKTLVQEPRTLDQLVQEYKDKFPKGGPYVFTHGDLNLSNIIVSEGKITGVIDWERAGFYPWWAERMFAHMVQDVRFHEMFDFIPDDFCPGYDRPAFIDKVSRPVARLIQLFETCPRLHRGDENTWVRRPFCECRQSSGRIYPRDMGVPPTHEIADADPELTKEDWEEFFAGYPKKEG</sequence>
<protein>
    <submittedName>
        <fullName evidence="2">Kinase-like protein</fullName>
    </submittedName>
</protein>
<name>A0A9P4IPQ0_9PEZI</name>
<dbReference type="Pfam" id="PF01636">
    <property type="entry name" value="APH"/>
    <property type="match status" value="1"/>
</dbReference>
<dbReference type="InterPro" id="IPR011009">
    <property type="entry name" value="Kinase-like_dom_sf"/>
</dbReference>
<dbReference type="GO" id="GO:0016301">
    <property type="term" value="F:kinase activity"/>
    <property type="evidence" value="ECO:0007669"/>
    <property type="project" value="UniProtKB-KW"/>
</dbReference>
<dbReference type="Gene3D" id="3.90.1200.10">
    <property type="match status" value="1"/>
</dbReference>